<sequence length="162" mass="17792">MKRGIATLLTVAVVLAAAGAGVLAWLAVRPDGTLYPQISAYTRGQLARVGPFAYCDPRFESCVRPENVGELTVDSANVVQLSVPEAIGYAPWRLLVIREGGFTEAIYRPKARLAVTIPTVEPQQGKLEKIVVQLPTVVQDETGELHETYHAEWTVETHWPEQ</sequence>
<evidence type="ECO:0000313" key="1">
    <source>
        <dbReference type="EMBL" id="ORU99767.1"/>
    </source>
</evidence>
<dbReference type="Pfam" id="PF10969">
    <property type="entry name" value="DUF2771"/>
    <property type="match status" value="1"/>
</dbReference>
<dbReference type="RefSeq" id="WP_085098874.1">
    <property type="nucleotide sequence ID" value="NZ_AP022603.1"/>
</dbReference>
<dbReference type="OrthoDB" id="4772953at2"/>
<name>A0A1X1R544_MYCFA</name>
<evidence type="ECO:0000313" key="2">
    <source>
        <dbReference type="Proteomes" id="UP000193484"/>
    </source>
</evidence>
<reference evidence="1 2" key="1">
    <citation type="submission" date="2016-01" db="EMBL/GenBank/DDBJ databases">
        <title>The new phylogeny of the genus Mycobacterium.</title>
        <authorList>
            <person name="Tarcisio F."/>
            <person name="Conor M."/>
            <person name="Antonella G."/>
            <person name="Elisabetta G."/>
            <person name="Giulia F.S."/>
            <person name="Sara T."/>
            <person name="Anna F."/>
            <person name="Clotilde B."/>
            <person name="Roberto B."/>
            <person name="Veronica D.S."/>
            <person name="Fabio R."/>
            <person name="Monica P."/>
            <person name="Olivier J."/>
            <person name="Enrico T."/>
            <person name="Nicola S."/>
        </authorList>
    </citation>
    <scope>NUCLEOTIDE SEQUENCE [LARGE SCALE GENOMIC DNA]</scope>
    <source>
        <strain evidence="1 2">DSM 44179</strain>
    </source>
</reference>
<proteinExistence type="predicted"/>
<protein>
    <recommendedName>
        <fullName evidence="3">DUF2771 domain-containing protein</fullName>
    </recommendedName>
</protein>
<dbReference type="EMBL" id="LQOJ01000051">
    <property type="protein sequence ID" value="ORU99767.1"/>
    <property type="molecule type" value="Genomic_DNA"/>
</dbReference>
<dbReference type="STRING" id="1793.AWC04_16195"/>
<organism evidence="1 2">
    <name type="scientific">Mycolicibacterium fallax</name>
    <name type="common">Mycobacterium fallax</name>
    <dbReference type="NCBI Taxonomy" id="1793"/>
    <lineage>
        <taxon>Bacteria</taxon>
        <taxon>Bacillati</taxon>
        <taxon>Actinomycetota</taxon>
        <taxon>Actinomycetes</taxon>
        <taxon>Mycobacteriales</taxon>
        <taxon>Mycobacteriaceae</taxon>
        <taxon>Mycolicibacterium</taxon>
    </lineage>
</organism>
<evidence type="ECO:0008006" key="3">
    <source>
        <dbReference type="Google" id="ProtNLM"/>
    </source>
</evidence>
<dbReference type="InterPro" id="IPR024495">
    <property type="entry name" value="DUF2771"/>
</dbReference>
<dbReference type="Proteomes" id="UP000193484">
    <property type="component" value="Unassembled WGS sequence"/>
</dbReference>
<gene>
    <name evidence="1" type="ORF">AWC04_16195</name>
</gene>
<dbReference type="AlphaFoldDB" id="A0A1X1R544"/>
<accession>A0A1X1R544</accession>
<comment type="caution">
    <text evidence="1">The sequence shown here is derived from an EMBL/GenBank/DDBJ whole genome shotgun (WGS) entry which is preliminary data.</text>
</comment>
<keyword evidence="2" id="KW-1185">Reference proteome</keyword>